<feature type="non-terminal residue" evidence="2">
    <location>
        <position position="1"/>
    </location>
</feature>
<keyword evidence="1" id="KW-0175">Coiled coil</keyword>
<name>A0A4P9YBS7_ROZAC</name>
<feature type="non-terminal residue" evidence="2">
    <location>
        <position position="146"/>
    </location>
</feature>
<evidence type="ECO:0000313" key="3">
    <source>
        <dbReference type="Proteomes" id="UP000281549"/>
    </source>
</evidence>
<dbReference type="AlphaFoldDB" id="A0A4P9YBS7"/>
<reference evidence="3" key="1">
    <citation type="journal article" date="2018" name="Nat. Microbiol.">
        <title>Leveraging single-cell genomics to expand the fungal tree of life.</title>
        <authorList>
            <person name="Ahrendt S.R."/>
            <person name="Quandt C.A."/>
            <person name="Ciobanu D."/>
            <person name="Clum A."/>
            <person name="Salamov A."/>
            <person name="Andreopoulos B."/>
            <person name="Cheng J.F."/>
            <person name="Woyke T."/>
            <person name="Pelin A."/>
            <person name="Henrissat B."/>
            <person name="Reynolds N.K."/>
            <person name="Benny G.L."/>
            <person name="Smith M.E."/>
            <person name="James T.Y."/>
            <person name="Grigoriev I.V."/>
        </authorList>
    </citation>
    <scope>NUCLEOTIDE SEQUENCE [LARGE SCALE GENOMIC DNA]</scope>
    <source>
        <strain evidence="3">CSF55</strain>
    </source>
</reference>
<dbReference type="Proteomes" id="UP000281549">
    <property type="component" value="Unassembled WGS sequence"/>
</dbReference>
<accession>A0A4P9YBS7</accession>
<evidence type="ECO:0000313" key="2">
    <source>
        <dbReference type="EMBL" id="RKP16424.1"/>
    </source>
</evidence>
<proteinExistence type="predicted"/>
<evidence type="ECO:0000256" key="1">
    <source>
        <dbReference type="SAM" id="Coils"/>
    </source>
</evidence>
<gene>
    <name evidence="2" type="ORF">ROZALSC1DRAFT_31638</name>
</gene>
<protein>
    <submittedName>
        <fullName evidence="2">Uncharacterized protein</fullName>
    </submittedName>
</protein>
<feature type="coiled-coil region" evidence="1">
    <location>
        <begin position="37"/>
        <end position="75"/>
    </location>
</feature>
<dbReference type="EMBL" id="ML006562">
    <property type="protein sequence ID" value="RKP16424.1"/>
    <property type="molecule type" value="Genomic_DNA"/>
</dbReference>
<organism evidence="2 3">
    <name type="scientific">Rozella allomycis (strain CSF55)</name>
    <dbReference type="NCBI Taxonomy" id="988480"/>
    <lineage>
        <taxon>Eukaryota</taxon>
        <taxon>Fungi</taxon>
        <taxon>Fungi incertae sedis</taxon>
        <taxon>Cryptomycota</taxon>
        <taxon>Cryptomycota incertae sedis</taxon>
        <taxon>Rozella</taxon>
    </lineage>
</organism>
<sequence length="146" mass="17213">NVDVSNTTCMGEVGIKAEILSMVKSLTTIVFDLRDKIESMSSKISGIERKVESVQMELTRRFRRLETKLDLLYEEYVFSSVMKFCRRQWMLNIFDDIDPYDRLYVSSVYREEFTQLHAKLNTLKAYWDALPIKHPSLCPKQVKFNI</sequence>